<dbReference type="InterPro" id="IPR025498">
    <property type="entry name" value="DUF4389"/>
</dbReference>
<protein>
    <submittedName>
        <fullName evidence="2">Uncharacterized protein DUF4389</fullName>
    </submittedName>
</protein>
<gene>
    <name evidence="2" type="ORF">EV663_101197</name>
</gene>
<keyword evidence="3" id="KW-1185">Reference proteome</keyword>
<dbReference type="AlphaFoldDB" id="A0A4R2RUW9"/>
<dbReference type="Pfam" id="PF14333">
    <property type="entry name" value="DUF4389"/>
    <property type="match status" value="1"/>
</dbReference>
<organism evidence="2 3">
    <name type="scientific">Rhodovulum bhavnagarense</name>
    <dbReference type="NCBI Taxonomy" id="992286"/>
    <lineage>
        <taxon>Bacteria</taxon>
        <taxon>Pseudomonadati</taxon>
        <taxon>Pseudomonadota</taxon>
        <taxon>Alphaproteobacteria</taxon>
        <taxon>Rhodobacterales</taxon>
        <taxon>Paracoccaceae</taxon>
        <taxon>Rhodovulum</taxon>
    </lineage>
</organism>
<evidence type="ECO:0000313" key="2">
    <source>
        <dbReference type="EMBL" id="TCP62935.1"/>
    </source>
</evidence>
<name>A0A4R2RUW9_9RHOB</name>
<dbReference type="Proteomes" id="UP000295050">
    <property type="component" value="Unassembled WGS sequence"/>
</dbReference>
<keyword evidence="1" id="KW-0472">Membrane</keyword>
<comment type="caution">
    <text evidence="2">The sequence shown here is derived from an EMBL/GenBank/DDBJ whole genome shotgun (WGS) entry which is preliminary data.</text>
</comment>
<keyword evidence="1" id="KW-0812">Transmembrane</keyword>
<reference evidence="2 3" key="1">
    <citation type="submission" date="2019-03" db="EMBL/GenBank/DDBJ databases">
        <title>Genomic Encyclopedia of Type Strains, Phase IV (KMG-IV): sequencing the most valuable type-strain genomes for metagenomic binning, comparative biology and taxonomic classification.</title>
        <authorList>
            <person name="Goeker M."/>
        </authorList>
    </citation>
    <scope>NUCLEOTIDE SEQUENCE [LARGE SCALE GENOMIC DNA]</scope>
    <source>
        <strain evidence="2 3">DSM 24766</strain>
    </source>
</reference>
<dbReference type="RefSeq" id="WP_165910103.1">
    <property type="nucleotide sequence ID" value="NZ_SLXU01000001.1"/>
</dbReference>
<evidence type="ECO:0000256" key="1">
    <source>
        <dbReference type="SAM" id="Phobius"/>
    </source>
</evidence>
<sequence length="98" mass="10858">MTDAPDPTSNPSPSLKPVDKSAAWRRGAWMLVLLILFSIAHSVLAATAVLQFGWLLFTGKANPNISDFGEKLGNWLAMNARFQAVASEDKPFPWNEWK</sequence>
<proteinExistence type="predicted"/>
<keyword evidence="1" id="KW-1133">Transmembrane helix</keyword>
<evidence type="ECO:0000313" key="3">
    <source>
        <dbReference type="Proteomes" id="UP000295050"/>
    </source>
</evidence>
<dbReference type="EMBL" id="SLXU01000001">
    <property type="protein sequence ID" value="TCP62935.1"/>
    <property type="molecule type" value="Genomic_DNA"/>
</dbReference>
<accession>A0A4R2RUW9</accession>
<feature type="transmembrane region" description="Helical" evidence="1">
    <location>
        <begin position="28"/>
        <end position="57"/>
    </location>
</feature>